<dbReference type="InterPro" id="IPR029021">
    <property type="entry name" value="Prot-tyrosine_phosphatase-like"/>
</dbReference>
<dbReference type="PANTHER" id="PTHR10159">
    <property type="entry name" value="DUAL SPECIFICITY PROTEIN PHOSPHATASE"/>
    <property type="match status" value="1"/>
</dbReference>
<dbReference type="FunFam" id="3.90.190.10:FF:000208">
    <property type="entry name" value="Vh5 dual specificity phosphatase, putative"/>
    <property type="match status" value="1"/>
</dbReference>
<dbReference type="Pfam" id="PF00782">
    <property type="entry name" value="DSPc"/>
    <property type="match status" value="1"/>
</dbReference>
<dbReference type="GO" id="GO:0008330">
    <property type="term" value="F:protein tyrosine/threonine phosphatase activity"/>
    <property type="evidence" value="ECO:0007669"/>
    <property type="project" value="TreeGrafter"/>
</dbReference>
<evidence type="ECO:0000259" key="6">
    <source>
        <dbReference type="PROSITE" id="PS50056"/>
    </source>
</evidence>
<dbReference type="EMBL" id="VSWD01000007">
    <property type="protein sequence ID" value="KAK3098781.1"/>
    <property type="molecule type" value="Genomic_DNA"/>
</dbReference>
<dbReference type="AlphaFoldDB" id="A0AA88Y6E4"/>
<dbReference type="SUPFAM" id="SSF52821">
    <property type="entry name" value="Rhodanese/Cell cycle control phosphatase"/>
    <property type="match status" value="1"/>
</dbReference>
<dbReference type="GO" id="GO:0005737">
    <property type="term" value="C:cytoplasm"/>
    <property type="evidence" value="ECO:0007669"/>
    <property type="project" value="TreeGrafter"/>
</dbReference>
<proteinExistence type="inferred from homology"/>
<evidence type="ECO:0000313" key="9">
    <source>
        <dbReference type="Proteomes" id="UP001186944"/>
    </source>
</evidence>
<dbReference type="PROSITE" id="PS00383">
    <property type="entry name" value="TYR_PHOSPHATASE_1"/>
    <property type="match status" value="1"/>
</dbReference>
<gene>
    <name evidence="8" type="ORF">FSP39_023058</name>
</gene>
<dbReference type="Proteomes" id="UP001186944">
    <property type="component" value="Unassembled WGS sequence"/>
</dbReference>
<dbReference type="InterPro" id="IPR020422">
    <property type="entry name" value="TYR_PHOSPHATASE_DUAL_dom"/>
</dbReference>
<dbReference type="SMART" id="SM00450">
    <property type="entry name" value="RHOD"/>
    <property type="match status" value="1"/>
</dbReference>
<dbReference type="GO" id="GO:0017017">
    <property type="term" value="F:MAP kinase tyrosine/serine/threonine phosphatase activity"/>
    <property type="evidence" value="ECO:0007669"/>
    <property type="project" value="InterPro"/>
</dbReference>
<dbReference type="PROSITE" id="PS50206">
    <property type="entry name" value="RHODANESE_3"/>
    <property type="match status" value="1"/>
</dbReference>
<dbReference type="GO" id="GO:0043409">
    <property type="term" value="P:negative regulation of MAPK cascade"/>
    <property type="evidence" value="ECO:0007669"/>
    <property type="project" value="TreeGrafter"/>
</dbReference>
<evidence type="ECO:0000259" key="7">
    <source>
        <dbReference type="PROSITE" id="PS50206"/>
    </source>
</evidence>
<dbReference type="EC" id="3.1.3.48" evidence="2"/>
<comment type="caution">
    <text evidence="8">The sequence shown here is derived from an EMBL/GenBank/DDBJ whole genome shotgun (WGS) entry which is preliminary data.</text>
</comment>
<evidence type="ECO:0000313" key="8">
    <source>
        <dbReference type="EMBL" id="KAK3098781.1"/>
    </source>
</evidence>
<dbReference type="FunFam" id="3.40.250.10:FF:000020">
    <property type="entry name" value="Dual specificity protein phosphatase 8"/>
    <property type="match status" value="1"/>
</dbReference>
<evidence type="ECO:0000256" key="3">
    <source>
        <dbReference type="ARBA" id="ARBA00022801"/>
    </source>
</evidence>
<evidence type="ECO:0000256" key="1">
    <source>
        <dbReference type="ARBA" id="ARBA00008601"/>
    </source>
</evidence>
<comment type="similarity">
    <text evidence="1">Belongs to the protein-tyrosine phosphatase family. Non-receptor class dual specificity subfamily.</text>
</comment>
<evidence type="ECO:0000256" key="2">
    <source>
        <dbReference type="ARBA" id="ARBA00013064"/>
    </source>
</evidence>
<dbReference type="Pfam" id="PF00581">
    <property type="entry name" value="Rhodanese"/>
    <property type="match status" value="1"/>
</dbReference>
<keyword evidence="9" id="KW-1185">Reference proteome</keyword>
<dbReference type="Gene3D" id="3.90.190.10">
    <property type="entry name" value="Protein tyrosine phosphatase superfamily"/>
    <property type="match status" value="1"/>
</dbReference>
<evidence type="ECO:0000256" key="4">
    <source>
        <dbReference type="ARBA" id="ARBA00022912"/>
    </source>
</evidence>
<sequence length="370" mass="41815">MEAPSHPRCEWKLLPPDILVTLLRTSLDKILLIDSRSFLEYNTSRIQQSVNLCCSKLVKKKLQQDKVHISELLTQTCHIDIEEYSDVIVYDQCTDNPQYLSQDNFLLILLKKLASCSTFKSVTLLKGGYLAFNAMHPILCENKANNNYKCTPLTSLSQPCLPVANIGPTRILPFLYLGSHSDAMSQETIQVNEISYILNVSTTCPKPPFIQEGHFCRIPVNDNYSAKLLPFFEQAFQFVDKVREANGCVMVHCLAGISRSPTLAIAYVMKHLKMTSDEAYRYVKDKRPTISPNFNFLGQLLEYEKMIKQEEENLKNRRDSGGSISGDKSIQIIMDLQNCSPSSPVSKVTKPFMFEPVAASRPSQQIASEK</sequence>
<organism evidence="8 9">
    <name type="scientific">Pinctada imbricata</name>
    <name type="common">Atlantic pearl-oyster</name>
    <name type="synonym">Pinctada martensii</name>
    <dbReference type="NCBI Taxonomy" id="66713"/>
    <lineage>
        <taxon>Eukaryota</taxon>
        <taxon>Metazoa</taxon>
        <taxon>Spiralia</taxon>
        <taxon>Lophotrochozoa</taxon>
        <taxon>Mollusca</taxon>
        <taxon>Bivalvia</taxon>
        <taxon>Autobranchia</taxon>
        <taxon>Pteriomorphia</taxon>
        <taxon>Pterioida</taxon>
        <taxon>Pterioidea</taxon>
        <taxon>Pteriidae</taxon>
        <taxon>Pinctada</taxon>
    </lineage>
</organism>
<keyword evidence="3" id="KW-0378">Hydrolase</keyword>
<dbReference type="SUPFAM" id="SSF52799">
    <property type="entry name" value="(Phosphotyrosine protein) phosphatases II"/>
    <property type="match status" value="1"/>
</dbReference>
<evidence type="ECO:0000259" key="5">
    <source>
        <dbReference type="PROSITE" id="PS50054"/>
    </source>
</evidence>
<dbReference type="InterPro" id="IPR008343">
    <property type="entry name" value="MKP"/>
</dbReference>
<feature type="domain" description="Tyrosine specific protein phosphatases" evidence="6">
    <location>
        <begin position="236"/>
        <end position="290"/>
    </location>
</feature>
<dbReference type="SMART" id="SM00195">
    <property type="entry name" value="DSPc"/>
    <property type="match status" value="1"/>
</dbReference>
<dbReference type="PRINTS" id="PR01764">
    <property type="entry name" value="MAPKPHPHTASE"/>
</dbReference>
<dbReference type="PROSITE" id="PS50056">
    <property type="entry name" value="TYR_PHOSPHATASE_2"/>
    <property type="match status" value="1"/>
</dbReference>
<reference evidence="8" key="1">
    <citation type="submission" date="2019-08" db="EMBL/GenBank/DDBJ databases">
        <title>The improved chromosome-level genome for the pearl oyster Pinctada fucata martensii using PacBio sequencing and Hi-C.</title>
        <authorList>
            <person name="Zheng Z."/>
        </authorList>
    </citation>
    <scope>NUCLEOTIDE SEQUENCE</scope>
    <source>
        <strain evidence="8">ZZ-2019</strain>
        <tissue evidence="8">Adductor muscle</tissue>
    </source>
</reference>
<dbReference type="InterPro" id="IPR000387">
    <property type="entry name" value="Tyr_Pase_dom"/>
</dbReference>
<dbReference type="CDD" id="cd01446">
    <property type="entry name" value="DSP_MapKP"/>
    <property type="match status" value="1"/>
</dbReference>
<keyword evidence="4" id="KW-0904">Protein phosphatase</keyword>
<dbReference type="PANTHER" id="PTHR10159:SF533">
    <property type="entry name" value="TYROSINE-PROTEIN PHOSPHATASE VHP-1"/>
    <property type="match status" value="1"/>
</dbReference>
<name>A0AA88Y6E4_PINIB</name>
<dbReference type="CDD" id="cd14568">
    <property type="entry name" value="DSP_MKP_classIII"/>
    <property type="match status" value="1"/>
</dbReference>
<dbReference type="InterPro" id="IPR001763">
    <property type="entry name" value="Rhodanese-like_dom"/>
</dbReference>
<feature type="domain" description="Rhodanese" evidence="7">
    <location>
        <begin position="26"/>
        <end position="141"/>
    </location>
</feature>
<dbReference type="InterPro" id="IPR000340">
    <property type="entry name" value="Dual-sp_phosphatase_cat-dom"/>
</dbReference>
<dbReference type="InterPro" id="IPR036873">
    <property type="entry name" value="Rhodanese-like_dom_sf"/>
</dbReference>
<dbReference type="InterPro" id="IPR016130">
    <property type="entry name" value="Tyr_Pase_AS"/>
</dbReference>
<protein>
    <recommendedName>
        <fullName evidence="2">protein-tyrosine-phosphatase</fullName>
        <ecNumber evidence="2">3.1.3.48</ecNumber>
    </recommendedName>
</protein>
<dbReference type="GO" id="GO:0033550">
    <property type="term" value="F:MAP kinase tyrosine phosphatase activity"/>
    <property type="evidence" value="ECO:0007669"/>
    <property type="project" value="TreeGrafter"/>
</dbReference>
<accession>A0AA88Y6E4</accession>
<dbReference type="Gene3D" id="3.40.250.10">
    <property type="entry name" value="Rhodanese-like domain"/>
    <property type="match status" value="1"/>
</dbReference>
<dbReference type="PROSITE" id="PS50054">
    <property type="entry name" value="TYR_PHOSPHATASE_DUAL"/>
    <property type="match status" value="1"/>
</dbReference>
<feature type="domain" description="Tyrosine-protein phosphatase" evidence="5">
    <location>
        <begin position="167"/>
        <end position="309"/>
    </location>
</feature>